<sequence length="354" mass="38566">MDNKKNLNQTSFHLLLLAVSIALCLILLPFFSTILWAAILAMIFQPVQRRLLARLGRRRNLAALVSLLICVVLVILPLMLVAGTLVQEVIAAYTAIKSGGLNFGEYFNQMVHMAPAWLQRLLDRLGVFDLHGLQQKLTAGAAQISQFLATQALSIGQNTLQFLVSFGVMLYLFFFLVRDGQTISRIVRDAIPLDPDRKQYLLRKFTTVIRATVKGNVVVALVQGVLGGLAFWVIGIQGALLWGALMALLSLLPAIGAALVWAPVAIYFVLTGALAKGIGLFLFCALVIGTVDNLLRPILVGKDTRMPDWVILISTLGGMSLIGINGFVIGPLIAALFIACWDLFARDKREAGSE</sequence>
<feature type="transmembrane region" description="Helical" evidence="6">
    <location>
        <begin position="61"/>
        <end position="82"/>
    </location>
</feature>
<dbReference type="Pfam" id="PF01594">
    <property type="entry name" value="AI-2E_transport"/>
    <property type="match status" value="1"/>
</dbReference>
<evidence type="ECO:0000256" key="4">
    <source>
        <dbReference type="ARBA" id="ARBA00022989"/>
    </source>
</evidence>
<gene>
    <name evidence="7" type="ORF">U0042_28100</name>
</gene>
<proteinExistence type="inferred from homology"/>
<dbReference type="PANTHER" id="PTHR21716">
    <property type="entry name" value="TRANSMEMBRANE PROTEIN"/>
    <property type="match status" value="1"/>
</dbReference>
<feature type="transmembrane region" description="Helical" evidence="6">
    <location>
        <begin position="160"/>
        <end position="177"/>
    </location>
</feature>
<reference evidence="7 8" key="1">
    <citation type="submission" date="2023-12" db="EMBL/GenBank/DDBJ databases">
        <title>Genome sequencing and assembly of bacterial species from a model synthetic community.</title>
        <authorList>
            <person name="Hogle S.L."/>
        </authorList>
    </citation>
    <scope>NUCLEOTIDE SEQUENCE [LARGE SCALE GENOMIC DNA]</scope>
    <source>
        <strain evidence="7 8">HAMBI 2494</strain>
    </source>
</reference>
<evidence type="ECO:0000313" key="8">
    <source>
        <dbReference type="Proteomes" id="UP001325479"/>
    </source>
</evidence>
<evidence type="ECO:0000256" key="6">
    <source>
        <dbReference type="SAM" id="Phobius"/>
    </source>
</evidence>
<evidence type="ECO:0000256" key="2">
    <source>
        <dbReference type="ARBA" id="ARBA00009773"/>
    </source>
</evidence>
<evidence type="ECO:0000313" key="7">
    <source>
        <dbReference type="EMBL" id="WQD77849.1"/>
    </source>
</evidence>
<evidence type="ECO:0000256" key="3">
    <source>
        <dbReference type="ARBA" id="ARBA00022692"/>
    </source>
</evidence>
<name>A0ABZ0WKH2_9BURK</name>
<feature type="transmembrane region" description="Helical" evidence="6">
    <location>
        <begin position="267"/>
        <end position="289"/>
    </location>
</feature>
<accession>A0ABZ0WKH2</accession>
<comment type="similarity">
    <text evidence="2">Belongs to the autoinducer-2 exporter (AI-2E) (TC 2.A.86) family.</text>
</comment>
<feature type="transmembrane region" description="Helical" evidence="6">
    <location>
        <begin position="240"/>
        <end position="260"/>
    </location>
</feature>
<evidence type="ECO:0000256" key="1">
    <source>
        <dbReference type="ARBA" id="ARBA00004141"/>
    </source>
</evidence>
<dbReference type="InterPro" id="IPR002549">
    <property type="entry name" value="AI-2E-like"/>
</dbReference>
<organism evidence="7 8">
    <name type="scientific">Paraburkholderia kururiensis</name>
    <dbReference type="NCBI Taxonomy" id="984307"/>
    <lineage>
        <taxon>Bacteria</taxon>
        <taxon>Pseudomonadati</taxon>
        <taxon>Pseudomonadota</taxon>
        <taxon>Betaproteobacteria</taxon>
        <taxon>Burkholderiales</taxon>
        <taxon>Burkholderiaceae</taxon>
        <taxon>Paraburkholderia</taxon>
    </lineage>
</organism>
<keyword evidence="5 6" id="KW-0472">Membrane</keyword>
<keyword evidence="3 6" id="KW-0812">Transmembrane</keyword>
<feature type="transmembrane region" description="Helical" evidence="6">
    <location>
        <begin position="309"/>
        <end position="339"/>
    </location>
</feature>
<evidence type="ECO:0000256" key="5">
    <source>
        <dbReference type="ARBA" id="ARBA00023136"/>
    </source>
</evidence>
<feature type="transmembrane region" description="Helical" evidence="6">
    <location>
        <begin position="12"/>
        <end position="40"/>
    </location>
</feature>
<dbReference type="Proteomes" id="UP001325479">
    <property type="component" value="Chromosome"/>
</dbReference>
<comment type="subcellular location">
    <subcellularLocation>
        <location evidence="1">Membrane</location>
        <topology evidence="1">Multi-pass membrane protein</topology>
    </subcellularLocation>
</comment>
<protein>
    <submittedName>
        <fullName evidence="7">AI-2E family transporter</fullName>
    </submittedName>
</protein>
<keyword evidence="8" id="KW-1185">Reference proteome</keyword>
<feature type="transmembrane region" description="Helical" evidence="6">
    <location>
        <begin position="213"/>
        <end position="234"/>
    </location>
</feature>
<keyword evidence="4 6" id="KW-1133">Transmembrane helix</keyword>
<dbReference type="RefSeq" id="WP_114812725.1">
    <property type="nucleotide sequence ID" value="NZ_CP139965.1"/>
</dbReference>
<dbReference type="PANTHER" id="PTHR21716:SF4">
    <property type="entry name" value="TRANSMEMBRANE PROTEIN 245"/>
    <property type="match status" value="1"/>
</dbReference>
<dbReference type="EMBL" id="CP139965">
    <property type="protein sequence ID" value="WQD77849.1"/>
    <property type="molecule type" value="Genomic_DNA"/>
</dbReference>